<feature type="transmembrane region" description="Helical" evidence="6">
    <location>
        <begin position="600"/>
        <end position="621"/>
    </location>
</feature>
<feature type="domain" description="Transient receptor ion channel" evidence="7">
    <location>
        <begin position="204"/>
        <end position="266"/>
    </location>
</feature>
<accession>A0ABD2Q3Q3</accession>
<keyword evidence="9" id="KW-1185">Reference proteome</keyword>
<dbReference type="InterPro" id="IPR036770">
    <property type="entry name" value="Ankyrin_rpt-contain_sf"/>
</dbReference>
<feature type="compositionally biased region" description="Polar residues" evidence="5">
    <location>
        <begin position="824"/>
        <end position="849"/>
    </location>
</feature>
<dbReference type="InterPro" id="IPR002153">
    <property type="entry name" value="TRPC_channel"/>
</dbReference>
<feature type="region of interest" description="Disordered" evidence="5">
    <location>
        <begin position="824"/>
        <end position="857"/>
    </location>
</feature>
<keyword evidence="2" id="KW-0677">Repeat</keyword>
<organism evidence="8 9">
    <name type="scientific">Cichlidogyrus casuarinus</name>
    <dbReference type="NCBI Taxonomy" id="1844966"/>
    <lineage>
        <taxon>Eukaryota</taxon>
        <taxon>Metazoa</taxon>
        <taxon>Spiralia</taxon>
        <taxon>Lophotrochozoa</taxon>
        <taxon>Platyhelminthes</taxon>
        <taxon>Monogenea</taxon>
        <taxon>Monopisthocotylea</taxon>
        <taxon>Dactylogyridea</taxon>
        <taxon>Ancyrocephalidae</taxon>
        <taxon>Cichlidogyrus</taxon>
    </lineage>
</organism>
<dbReference type="SUPFAM" id="SSF48403">
    <property type="entry name" value="Ankyrin repeat"/>
    <property type="match status" value="1"/>
</dbReference>
<dbReference type="Proteomes" id="UP001626550">
    <property type="component" value="Unassembled WGS sequence"/>
</dbReference>
<evidence type="ECO:0000313" key="9">
    <source>
        <dbReference type="Proteomes" id="UP001626550"/>
    </source>
</evidence>
<proteinExistence type="predicted"/>
<dbReference type="InterPro" id="IPR013555">
    <property type="entry name" value="TRP_dom"/>
</dbReference>
<name>A0ABD2Q3Q3_9PLAT</name>
<feature type="transmembrane region" description="Helical" evidence="6">
    <location>
        <begin position="544"/>
        <end position="566"/>
    </location>
</feature>
<comment type="caution">
    <text evidence="8">The sequence shown here is derived from an EMBL/GenBank/DDBJ whole genome shotgun (WGS) entry which is preliminary data.</text>
</comment>
<evidence type="ECO:0000256" key="6">
    <source>
        <dbReference type="SAM" id="Phobius"/>
    </source>
</evidence>
<keyword evidence="8" id="KW-0675">Receptor</keyword>
<sequence length="857" mass="99380">MSEASSSKKADLPFAVNNQRHLTSVERHFFHAVELGDLATVKRIVEFWELLPAQHGDTLRDKMWSSFHPNLPNELGKRAMTTAIELEQTTILEYFLLCNLHVGDAILTAIDKNNIAAVKMLIQAQQKQFYQASNSCKPLPPSSIFIQLRHLQEGNLAQRKPTLYGTYARDITPIVLAAHLDNFHCLRLLMEAGDRIEEPHEFRCNCSLCLQSIESDSLRHSLHKICLYQAITSPTYMSLTSKDPIRTAFRLSWHIKQLSKLESEFSEEYKKLDCKCQAYSLALLEQVHTLEELESILDYENADEVFSDFGKSNQNTIIGHTLARVRLGIKYKQKQFVAHENCQQILASIWFDGMPGFRKRAFFTKILIVLGVALVSPLLCLFYIFAPHSKLGRFIKRPIIKFIAHQTTYIFFLYRNSHYVVNQFIILVFVLGFLLSEIRLLWHMGAVEYFSNLFNWMATFKNALYLAGTALHIVALNLVAKYPDQMTINRQYWDPYDPTLVSESLFAIANIVSGLQIVELFTISHQLGPLKITLERVIRNIGQFFFFYIICIGAYGVGLTELLYFYGNLNWKRCSNPIYRYNYPGSPSESETKHSEYYELLFGSFSWITLIVLINMLIAMMDMSYNIITDRADFEWKFARTKLWMNFFNQNYILPSPFNVFPNWETVSALWIFTYEGVKQLILKLHRVTFQREVDNKEENNISVLTRTTPMESIKKLHFQSVMSEVVVRYLLRKLHSQCDNTEISKDHLDDLKADISAFRFELFDILEINGIRANNYLSYHGGSTFLSDISTVPYVNRKGRKQDQKVFTLEECFFTQPEECSQTQTTQMNSLDETSQTQEMSESDPVQSTRKRFDLV</sequence>
<feature type="transmembrane region" description="Helical" evidence="6">
    <location>
        <begin position="366"/>
        <end position="386"/>
    </location>
</feature>
<dbReference type="SMART" id="SM01420">
    <property type="entry name" value="TRP_2"/>
    <property type="match status" value="1"/>
</dbReference>
<gene>
    <name evidence="8" type="primary">TRPC4</name>
    <name evidence="8" type="ORF">Ciccas_007143</name>
</gene>
<dbReference type="PANTHER" id="PTHR10117">
    <property type="entry name" value="TRANSIENT RECEPTOR POTENTIAL CHANNEL"/>
    <property type="match status" value="1"/>
</dbReference>
<keyword evidence="6" id="KW-1133">Transmembrane helix</keyword>
<feature type="transmembrane region" description="Helical" evidence="6">
    <location>
        <begin position="463"/>
        <end position="480"/>
    </location>
</feature>
<evidence type="ECO:0000256" key="4">
    <source>
        <dbReference type="ARBA" id="ARBA00023303"/>
    </source>
</evidence>
<evidence type="ECO:0000256" key="1">
    <source>
        <dbReference type="ARBA" id="ARBA00022448"/>
    </source>
</evidence>
<evidence type="ECO:0000256" key="3">
    <source>
        <dbReference type="ARBA" id="ARBA00023065"/>
    </source>
</evidence>
<dbReference type="Gene3D" id="1.25.40.20">
    <property type="entry name" value="Ankyrin repeat-containing domain"/>
    <property type="match status" value="1"/>
</dbReference>
<keyword evidence="6" id="KW-0472">Membrane</keyword>
<keyword evidence="6" id="KW-0812">Transmembrane</keyword>
<dbReference type="PRINTS" id="PR01097">
    <property type="entry name" value="TRNSRECEPTRP"/>
</dbReference>
<evidence type="ECO:0000313" key="8">
    <source>
        <dbReference type="EMBL" id="KAL3314239.1"/>
    </source>
</evidence>
<dbReference type="EMBL" id="JBJKFK010001058">
    <property type="protein sequence ID" value="KAL3314239.1"/>
    <property type="molecule type" value="Genomic_DNA"/>
</dbReference>
<dbReference type="PANTHER" id="PTHR10117:SF54">
    <property type="entry name" value="TRANSIENT RECEPTOR POTENTIAL-GAMMA PROTEIN"/>
    <property type="match status" value="1"/>
</dbReference>
<dbReference type="AlphaFoldDB" id="A0ABD2Q3Q3"/>
<evidence type="ECO:0000256" key="2">
    <source>
        <dbReference type="ARBA" id="ARBA00022737"/>
    </source>
</evidence>
<protein>
    <submittedName>
        <fullName evidence="8">Short transient receptor putative channel 4</fullName>
    </submittedName>
</protein>
<feature type="transmembrane region" description="Helical" evidence="6">
    <location>
        <begin position="420"/>
        <end position="442"/>
    </location>
</feature>
<evidence type="ECO:0000256" key="5">
    <source>
        <dbReference type="SAM" id="MobiDB-lite"/>
    </source>
</evidence>
<evidence type="ECO:0000259" key="7">
    <source>
        <dbReference type="SMART" id="SM01420"/>
    </source>
</evidence>
<keyword evidence="1" id="KW-0813">Transport</keyword>
<reference evidence="8 9" key="1">
    <citation type="submission" date="2024-11" db="EMBL/GenBank/DDBJ databases">
        <title>Adaptive evolution of stress response genes in parasites aligns with host niche diversity.</title>
        <authorList>
            <person name="Hahn C."/>
            <person name="Resl P."/>
        </authorList>
    </citation>
    <scope>NUCLEOTIDE SEQUENCE [LARGE SCALE GENOMIC DNA]</scope>
    <source>
        <strain evidence="8">EGGRZ-B1_66</strain>
        <tissue evidence="8">Body</tissue>
    </source>
</reference>
<dbReference type="Pfam" id="PF08344">
    <property type="entry name" value="TRP_2"/>
    <property type="match status" value="1"/>
</dbReference>
<dbReference type="GO" id="GO:0034220">
    <property type="term" value="P:monoatomic ion transmembrane transport"/>
    <property type="evidence" value="ECO:0007669"/>
    <property type="project" value="UniProtKB-KW"/>
</dbReference>
<keyword evidence="4" id="KW-0407">Ion channel</keyword>
<keyword evidence="3" id="KW-0406">Ion transport</keyword>